<dbReference type="PANTHER" id="PTHR35008:SF4">
    <property type="entry name" value="BLL4482 PROTEIN"/>
    <property type="match status" value="1"/>
</dbReference>
<comment type="cofactor">
    <cofactor evidence="1">
        <name>heme c</name>
        <dbReference type="ChEBI" id="CHEBI:61717"/>
    </cofactor>
</comment>
<dbReference type="Pfam" id="PF13442">
    <property type="entry name" value="Cytochrome_CBB3"/>
    <property type="match status" value="1"/>
</dbReference>
<dbReference type="GO" id="GO:0009055">
    <property type="term" value="F:electron transfer activity"/>
    <property type="evidence" value="ECO:0007669"/>
    <property type="project" value="InterPro"/>
</dbReference>
<evidence type="ECO:0000313" key="13">
    <source>
        <dbReference type="Proteomes" id="UP000295701"/>
    </source>
</evidence>
<comment type="caution">
    <text evidence="12">The sequence shown here is derived from an EMBL/GenBank/DDBJ whole genome shotgun (WGS) entry which is preliminary data.</text>
</comment>
<feature type="domain" description="Cytochrome c" evidence="11">
    <location>
        <begin position="63"/>
        <end position="142"/>
    </location>
</feature>
<evidence type="ECO:0000256" key="1">
    <source>
        <dbReference type="ARBA" id="ARBA00001926"/>
    </source>
</evidence>
<dbReference type="InterPro" id="IPR009056">
    <property type="entry name" value="Cyt_c-like_dom"/>
</dbReference>
<dbReference type="OrthoDB" id="5523448at2"/>
<dbReference type="PRINTS" id="PR00605">
    <property type="entry name" value="CYTCHROMECIC"/>
</dbReference>
<reference evidence="12 13" key="1">
    <citation type="submission" date="2019-03" db="EMBL/GenBank/DDBJ databases">
        <title>Primorskyibacter sp. SS33 isolated from sediments.</title>
        <authorList>
            <person name="Xunke S."/>
        </authorList>
    </citation>
    <scope>NUCLEOTIDE SEQUENCE [LARGE SCALE GENOMIC DNA]</scope>
    <source>
        <strain evidence="12 13">SS33</strain>
    </source>
</reference>
<sequence>MKTTITMLPVALLLAGFAVAQDARPFDAPVDSPPDLPTAPAGPSPVEGAEEVLQMFSQQPDQFTQTGGAALYDTSCRACHMGEGQGAIGAGTYPHLAANPKLTSKYYIVTVLLTGYHGMPRFGDQMDDEQIAAVSNYVRTAWGNAYPGTVTAEDVAGLRGKGEGAGD</sequence>
<evidence type="ECO:0000256" key="9">
    <source>
        <dbReference type="SAM" id="MobiDB-lite"/>
    </source>
</evidence>
<keyword evidence="13" id="KW-1185">Reference proteome</keyword>
<keyword evidence="4" id="KW-0679">Respiratory chain</keyword>
<dbReference type="Proteomes" id="UP000295701">
    <property type="component" value="Unassembled WGS sequence"/>
</dbReference>
<keyword evidence="6" id="KW-0249">Electron transport</keyword>
<feature type="signal peptide" evidence="10">
    <location>
        <begin position="1"/>
        <end position="20"/>
    </location>
</feature>
<protein>
    <submittedName>
        <fullName evidence="12">C-type cytochrome</fullName>
    </submittedName>
</protein>
<dbReference type="GO" id="GO:0005506">
    <property type="term" value="F:iron ion binding"/>
    <property type="evidence" value="ECO:0007669"/>
    <property type="project" value="InterPro"/>
</dbReference>
<keyword evidence="10" id="KW-0732">Signal</keyword>
<evidence type="ECO:0000256" key="7">
    <source>
        <dbReference type="ARBA" id="ARBA00023004"/>
    </source>
</evidence>
<feature type="compositionally biased region" description="Pro residues" evidence="9">
    <location>
        <begin position="31"/>
        <end position="43"/>
    </location>
</feature>
<dbReference type="InterPro" id="IPR051459">
    <property type="entry name" value="Cytochrome_c-type_DH"/>
</dbReference>
<dbReference type="PANTHER" id="PTHR35008">
    <property type="entry name" value="BLL4482 PROTEIN-RELATED"/>
    <property type="match status" value="1"/>
</dbReference>
<feature type="region of interest" description="Disordered" evidence="9">
    <location>
        <begin position="26"/>
        <end position="47"/>
    </location>
</feature>
<evidence type="ECO:0000256" key="5">
    <source>
        <dbReference type="ARBA" id="ARBA00022723"/>
    </source>
</evidence>
<dbReference type="InterPro" id="IPR008168">
    <property type="entry name" value="Cyt_C_IC"/>
</dbReference>
<keyword evidence="5 8" id="KW-0479">Metal-binding</keyword>
<evidence type="ECO:0000313" key="12">
    <source>
        <dbReference type="EMBL" id="TDL75248.1"/>
    </source>
</evidence>
<evidence type="ECO:0000256" key="8">
    <source>
        <dbReference type="PROSITE-ProRule" id="PRU00433"/>
    </source>
</evidence>
<keyword evidence="3 8" id="KW-0349">Heme</keyword>
<accession>A0A4R6A0A0</accession>
<dbReference type="RefSeq" id="WP_133397943.1">
    <property type="nucleotide sequence ID" value="NZ_SNAA01000021.1"/>
</dbReference>
<dbReference type="PROSITE" id="PS51007">
    <property type="entry name" value="CYTC"/>
    <property type="match status" value="1"/>
</dbReference>
<feature type="chain" id="PRO_5020814069" evidence="10">
    <location>
        <begin position="21"/>
        <end position="167"/>
    </location>
</feature>
<proteinExistence type="predicted"/>
<name>A0A4R6A0A0_9RHOB</name>
<organism evidence="12 13">
    <name type="scientific">Palleronia sediminis</name>
    <dbReference type="NCBI Taxonomy" id="2547833"/>
    <lineage>
        <taxon>Bacteria</taxon>
        <taxon>Pseudomonadati</taxon>
        <taxon>Pseudomonadota</taxon>
        <taxon>Alphaproteobacteria</taxon>
        <taxon>Rhodobacterales</taxon>
        <taxon>Roseobacteraceae</taxon>
        <taxon>Palleronia</taxon>
    </lineage>
</organism>
<dbReference type="SUPFAM" id="SSF46626">
    <property type="entry name" value="Cytochrome c"/>
    <property type="match status" value="1"/>
</dbReference>
<keyword evidence="2" id="KW-0813">Transport</keyword>
<gene>
    <name evidence="12" type="ORF">E2L08_15150</name>
</gene>
<keyword evidence="7 8" id="KW-0408">Iron</keyword>
<dbReference type="GO" id="GO:0020037">
    <property type="term" value="F:heme binding"/>
    <property type="evidence" value="ECO:0007669"/>
    <property type="project" value="InterPro"/>
</dbReference>
<evidence type="ECO:0000256" key="4">
    <source>
        <dbReference type="ARBA" id="ARBA00022660"/>
    </source>
</evidence>
<dbReference type="InterPro" id="IPR036909">
    <property type="entry name" value="Cyt_c-like_dom_sf"/>
</dbReference>
<evidence type="ECO:0000256" key="10">
    <source>
        <dbReference type="SAM" id="SignalP"/>
    </source>
</evidence>
<evidence type="ECO:0000259" key="11">
    <source>
        <dbReference type="PROSITE" id="PS51007"/>
    </source>
</evidence>
<evidence type="ECO:0000256" key="3">
    <source>
        <dbReference type="ARBA" id="ARBA00022617"/>
    </source>
</evidence>
<dbReference type="AlphaFoldDB" id="A0A4R6A0A0"/>
<dbReference type="Gene3D" id="1.10.760.10">
    <property type="entry name" value="Cytochrome c-like domain"/>
    <property type="match status" value="1"/>
</dbReference>
<evidence type="ECO:0000256" key="2">
    <source>
        <dbReference type="ARBA" id="ARBA00022448"/>
    </source>
</evidence>
<evidence type="ECO:0000256" key="6">
    <source>
        <dbReference type="ARBA" id="ARBA00022982"/>
    </source>
</evidence>
<dbReference type="EMBL" id="SNAA01000021">
    <property type="protein sequence ID" value="TDL75248.1"/>
    <property type="molecule type" value="Genomic_DNA"/>
</dbReference>